<reference evidence="1 2" key="1">
    <citation type="submission" date="2017-11" db="EMBL/GenBank/DDBJ databases">
        <title>Draft genome sequence of Rhizobiales bacterium SY3-13.</title>
        <authorList>
            <person name="Sun C."/>
        </authorList>
    </citation>
    <scope>NUCLEOTIDE SEQUENCE [LARGE SCALE GENOMIC DNA]</scope>
    <source>
        <strain evidence="1 2">SY3-13</strain>
    </source>
</reference>
<evidence type="ECO:0000313" key="2">
    <source>
        <dbReference type="Proteomes" id="UP000229498"/>
    </source>
</evidence>
<dbReference type="SUPFAM" id="SSF53756">
    <property type="entry name" value="UDP-Glycosyltransferase/glycogen phosphorylase"/>
    <property type="match status" value="1"/>
</dbReference>
<dbReference type="Proteomes" id="UP000229498">
    <property type="component" value="Unassembled WGS sequence"/>
</dbReference>
<dbReference type="PANTHER" id="PTHR45947">
    <property type="entry name" value="SULFOQUINOVOSYL TRANSFERASE SQD2"/>
    <property type="match status" value="1"/>
</dbReference>
<dbReference type="InterPro" id="IPR050194">
    <property type="entry name" value="Glycosyltransferase_grp1"/>
</dbReference>
<organism evidence="1 2">
    <name type="scientific">Minwuia thermotolerans</name>
    <dbReference type="NCBI Taxonomy" id="2056226"/>
    <lineage>
        <taxon>Bacteria</taxon>
        <taxon>Pseudomonadati</taxon>
        <taxon>Pseudomonadota</taxon>
        <taxon>Alphaproteobacteria</taxon>
        <taxon>Minwuiales</taxon>
        <taxon>Minwuiaceae</taxon>
        <taxon>Minwuia</taxon>
    </lineage>
</organism>
<proteinExistence type="predicted"/>
<sequence length="360" mass="39193">MRIAFYAPLKPPDHPRPSGDRAMARQMIAALRAAGHEVFLASRLRSREAAGDAAAQGRIVSQARQEAAMLAARLLEDPPDLWFTYHVYYKAPDLIGPMICERLSIPYVVAEASHSARRLIGPHAHFARAALDAIARADGVLCLTARDRAGLARIVAPEKLFDLTPFAPLRAGPRREAGRLPRRLLAVGMMRPGDKLHSYRLLARSLAGVRHLPWRLTVVGDGVAARHVRQAFAPYRGRVDFVGALPAGRLARVYRQHDLLVWPAVNEAYGMALIEASARGLPVVAGNEGGVSEVVRHGVNGLLVPPRDPVAFGRVLARVMTQRALYSRLRQRGWGHAGARHGFAAAAARLNSILGRICAS</sequence>
<evidence type="ECO:0000313" key="1">
    <source>
        <dbReference type="EMBL" id="PJK31059.1"/>
    </source>
</evidence>
<comment type="caution">
    <text evidence="1">The sequence shown here is derived from an EMBL/GenBank/DDBJ whole genome shotgun (WGS) entry which is preliminary data.</text>
</comment>
<name>A0A2M9G5R1_9PROT</name>
<keyword evidence="1" id="KW-0808">Transferase</keyword>
<dbReference type="OrthoDB" id="5443996at2"/>
<accession>A0A2M9G5R1</accession>
<dbReference type="Gene3D" id="3.40.50.2000">
    <property type="entry name" value="Glycogen Phosphorylase B"/>
    <property type="match status" value="2"/>
</dbReference>
<dbReference type="GO" id="GO:0016757">
    <property type="term" value="F:glycosyltransferase activity"/>
    <property type="evidence" value="ECO:0007669"/>
    <property type="project" value="TreeGrafter"/>
</dbReference>
<dbReference type="RefSeq" id="WP_109792472.1">
    <property type="nucleotide sequence ID" value="NZ_PHIG01000011.1"/>
</dbReference>
<dbReference type="PANTHER" id="PTHR45947:SF3">
    <property type="entry name" value="SULFOQUINOVOSYL TRANSFERASE SQD2"/>
    <property type="match status" value="1"/>
</dbReference>
<gene>
    <name evidence="1" type="ORF">CVT23_04145</name>
</gene>
<dbReference type="Pfam" id="PF13692">
    <property type="entry name" value="Glyco_trans_1_4"/>
    <property type="match status" value="1"/>
</dbReference>
<dbReference type="AlphaFoldDB" id="A0A2M9G5R1"/>
<dbReference type="EMBL" id="PHIG01000011">
    <property type="protein sequence ID" value="PJK31059.1"/>
    <property type="molecule type" value="Genomic_DNA"/>
</dbReference>
<protein>
    <submittedName>
        <fullName evidence="1">Glycosyl transferase family 1</fullName>
    </submittedName>
</protein>
<dbReference type="CDD" id="cd03801">
    <property type="entry name" value="GT4_PimA-like"/>
    <property type="match status" value="1"/>
</dbReference>
<keyword evidence="2" id="KW-1185">Reference proteome</keyword>